<dbReference type="SUPFAM" id="SSF46689">
    <property type="entry name" value="Homeodomain-like"/>
    <property type="match status" value="1"/>
</dbReference>
<dbReference type="OrthoDB" id="1096411at2"/>
<dbReference type="PROSITE" id="PS01124">
    <property type="entry name" value="HTH_ARAC_FAMILY_2"/>
    <property type="match status" value="1"/>
</dbReference>
<dbReference type="Gene3D" id="2.60.120.10">
    <property type="entry name" value="Jelly Rolls"/>
    <property type="match status" value="1"/>
</dbReference>
<sequence length="297" mass="34442">MRKTNKSIPVNHFDDTYNSGMSIEKIFIKNLRSLEELAEVEDIDTIEGIAEAHRHDRHSFYLVEGGTLSMDIDFEHYKIKPSSIMYMHPDQVHRTMEFKNVTVVSLAINNENLHSEYLQLLEDITPVKPLVLKKETFDTIAEAAALFIQLSKRDYNKVYHTLLKDCCNALVGLIIGQYLEQSKPADKLSRFEIVTQSFRKLLDRTFTTVKRPAEYAQQLNLSTPYLNECVRNTTGYSVSYHIQQRVILEAKRLLYHSDRSVKEIATILGYDDYPYFSRLFTKVTGMTPLAFRNKNLD</sequence>
<keyword evidence="1" id="KW-0805">Transcription regulation</keyword>
<feature type="domain" description="HTH araC/xylS-type" evidence="4">
    <location>
        <begin position="196"/>
        <end position="294"/>
    </location>
</feature>
<accession>A0A979G491</accession>
<dbReference type="GO" id="GO:0043565">
    <property type="term" value="F:sequence-specific DNA binding"/>
    <property type="evidence" value="ECO:0007669"/>
    <property type="project" value="InterPro"/>
</dbReference>
<dbReference type="InterPro" id="IPR018060">
    <property type="entry name" value="HTH_AraC"/>
</dbReference>
<dbReference type="EMBL" id="CP001699">
    <property type="protein sequence ID" value="ACU60436.1"/>
    <property type="molecule type" value="Genomic_DNA"/>
</dbReference>
<gene>
    <name evidence="5" type="ordered locus">Cpin_2958</name>
</gene>
<dbReference type="AlphaFoldDB" id="A0A979G491"/>
<dbReference type="Pfam" id="PF02311">
    <property type="entry name" value="AraC_binding"/>
    <property type="match status" value="1"/>
</dbReference>
<organism evidence="5 6">
    <name type="scientific">Chitinophaga pinensis (strain ATCC 43595 / DSM 2588 / LMG 13176 / NBRC 15968 / NCIMB 11800 / UQM 2034)</name>
    <dbReference type="NCBI Taxonomy" id="485918"/>
    <lineage>
        <taxon>Bacteria</taxon>
        <taxon>Pseudomonadati</taxon>
        <taxon>Bacteroidota</taxon>
        <taxon>Chitinophagia</taxon>
        <taxon>Chitinophagales</taxon>
        <taxon>Chitinophagaceae</taxon>
        <taxon>Chitinophaga</taxon>
    </lineage>
</organism>
<dbReference type="PANTHER" id="PTHR43280">
    <property type="entry name" value="ARAC-FAMILY TRANSCRIPTIONAL REGULATOR"/>
    <property type="match status" value="1"/>
</dbReference>
<dbReference type="SMART" id="SM00342">
    <property type="entry name" value="HTH_ARAC"/>
    <property type="match status" value="1"/>
</dbReference>
<evidence type="ECO:0000256" key="2">
    <source>
        <dbReference type="ARBA" id="ARBA00023125"/>
    </source>
</evidence>
<evidence type="ECO:0000313" key="5">
    <source>
        <dbReference type="EMBL" id="ACU60436.1"/>
    </source>
</evidence>
<evidence type="ECO:0000313" key="6">
    <source>
        <dbReference type="Proteomes" id="UP000002215"/>
    </source>
</evidence>
<dbReference type="GO" id="GO:0003700">
    <property type="term" value="F:DNA-binding transcription factor activity"/>
    <property type="evidence" value="ECO:0007669"/>
    <property type="project" value="InterPro"/>
</dbReference>
<evidence type="ECO:0000256" key="3">
    <source>
        <dbReference type="ARBA" id="ARBA00023163"/>
    </source>
</evidence>
<evidence type="ECO:0000256" key="1">
    <source>
        <dbReference type="ARBA" id="ARBA00023015"/>
    </source>
</evidence>
<dbReference type="Pfam" id="PF12833">
    <property type="entry name" value="HTH_18"/>
    <property type="match status" value="1"/>
</dbReference>
<dbReference type="InterPro" id="IPR014710">
    <property type="entry name" value="RmlC-like_jellyroll"/>
</dbReference>
<keyword evidence="3" id="KW-0804">Transcription</keyword>
<dbReference type="InterPro" id="IPR037923">
    <property type="entry name" value="HTH-like"/>
</dbReference>
<dbReference type="KEGG" id="cpi:Cpin_2958"/>
<dbReference type="Gene3D" id="1.10.10.60">
    <property type="entry name" value="Homeodomain-like"/>
    <property type="match status" value="1"/>
</dbReference>
<dbReference type="InterPro" id="IPR020449">
    <property type="entry name" value="Tscrpt_reg_AraC-type_HTH"/>
</dbReference>
<dbReference type="PANTHER" id="PTHR43280:SF32">
    <property type="entry name" value="TRANSCRIPTIONAL REGULATORY PROTEIN"/>
    <property type="match status" value="1"/>
</dbReference>
<dbReference type="Proteomes" id="UP000002215">
    <property type="component" value="Chromosome"/>
</dbReference>
<dbReference type="InterPro" id="IPR003313">
    <property type="entry name" value="AraC-bd"/>
</dbReference>
<dbReference type="InterPro" id="IPR009057">
    <property type="entry name" value="Homeodomain-like_sf"/>
</dbReference>
<reference evidence="5 6" key="2">
    <citation type="journal article" date="2010" name="Stand. Genomic Sci.">
        <title>Complete genome sequence of Chitinophaga pinensis type strain (UQM 2034).</title>
        <authorList>
            <person name="Glavina Del Rio T."/>
            <person name="Abt B."/>
            <person name="Spring S."/>
            <person name="Lapidus A."/>
            <person name="Nolan M."/>
            <person name="Tice H."/>
            <person name="Copeland A."/>
            <person name="Cheng J.F."/>
            <person name="Chen F."/>
            <person name="Bruce D."/>
            <person name="Goodwin L."/>
            <person name="Pitluck S."/>
            <person name="Ivanova N."/>
            <person name="Mavromatis K."/>
            <person name="Mikhailova N."/>
            <person name="Pati A."/>
            <person name="Chen A."/>
            <person name="Palaniappan K."/>
            <person name="Land M."/>
            <person name="Hauser L."/>
            <person name="Chang Y.J."/>
            <person name="Jeffries C.D."/>
            <person name="Chain P."/>
            <person name="Saunders E."/>
            <person name="Detter J.C."/>
            <person name="Brettin T."/>
            <person name="Rohde M."/>
            <person name="Goker M."/>
            <person name="Bristow J."/>
            <person name="Eisen J.A."/>
            <person name="Markowitz V."/>
            <person name="Hugenholtz P."/>
            <person name="Kyrpides N.C."/>
            <person name="Klenk H.P."/>
            <person name="Lucas S."/>
        </authorList>
    </citation>
    <scope>NUCLEOTIDE SEQUENCE [LARGE SCALE GENOMIC DNA]</scope>
    <source>
        <strain evidence="6">ATCC 43595 / DSM 2588 / LMG 13176 / NBRC 15968 / NCIMB 11800 / UQM 2034</strain>
    </source>
</reference>
<protein>
    <submittedName>
        <fullName evidence="5">Transcriptional regulator, AraC family</fullName>
    </submittedName>
</protein>
<evidence type="ECO:0000259" key="4">
    <source>
        <dbReference type="PROSITE" id="PS01124"/>
    </source>
</evidence>
<dbReference type="RefSeq" id="WP_012790612.1">
    <property type="nucleotide sequence ID" value="NC_013132.1"/>
</dbReference>
<name>A0A979G491_CHIPD</name>
<reference evidence="6" key="1">
    <citation type="submission" date="2009-08" db="EMBL/GenBank/DDBJ databases">
        <title>The complete genome of Chitinophaga pinensis DSM 2588.</title>
        <authorList>
            <consortium name="US DOE Joint Genome Institute (JGI-PGF)"/>
            <person name="Lucas S."/>
            <person name="Copeland A."/>
            <person name="Lapidus A."/>
            <person name="Glavina del Rio T."/>
            <person name="Dalin E."/>
            <person name="Tice H."/>
            <person name="Bruce D."/>
            <person name="Goodwin L."/>
            <person name="Pitluck S."/>
            <person name="Kyrpides N."/>
            <person name="Mavromatis K."/>
            <person name="Ivanova N."/>
            <person name="Mikhailova N."/>
            <person name="Sims D."/>
            <person name="Meinche L."/>
            <person name="Brettin T."/>
            <person name="Detter J.C."/>
            <person name="Han C."/>
            <person name="Larimer F."/>
            <person name="Land M."/>
            <person name="Hauser L."/>
            <person name="Markowitz V."/>
            <person name="Cheng J.-F."/>
            <person name="Hugenholtz P."/>
            <person name="Woyke T."/>
            <person name="Wu D."/>
            <person name="Spring S."/>
            <person name="Klenk H.-P."/>
            <person name="Eisen J.A."/>
        </authorList>
    </citation>
    <scope>NUCLEOTIDE SEQUENCE [LARGE SCALE GENOMIC DNA]</scope>
    <source>
        <strain evidence="6">ATCC 43595 / DSM 2588 / LMG 13176 / NBRC 15968 / NCIMB 11800 / UQM 2034</strain>
    </source>
</reference>
<keyword evidence="2" id="KW-0238">DNA-binding</keyword>
<dbReference type="SUPFAM" id="SSF51215">
    <property type="entry name" value="Regulatory protein AraC"/>
    <property type="match status" value="1"/>
</dbReference>
<dbReference type="PRINTS" id="PR00032">
    <property type="entry name" value="HTHARAC"/>
</dbReference>
<proteinExistence type="predicted"/>